<evidence type="ECO:0000313" key="2">
    <source>
        <dbReference type="Proteomes" id="UP000316621"/>
    </source>
</evidence>
<proteinExistence type="predicted"/>
<dbReference type="AlphaFoldDB" id="A0A4Y7LG45"/>
<accession>A0A4Y7LG45</accession>
<dbReference type="Gramene" id="RZC84474">
    <property type="protein sequence ID" value="RZC84474"/>
    <property type="gene ID" value="C5167_047263"/>
</dbReference>
<dbReference type="PANTHER" id="PTHR31549:SF80">
    <property type="entry name" value="OS12G0481000 PROTEIN"/>
    <property type="match status" value="1"/>
</dbReference>
<dbReference type="Proteomes" id="UP000316621">
    <property type="component" value="Chromosome 11"/>
</dbReference>
<keyword evidence="2" id="KW-1185">Reference proteome</keyword>
<dbReference type="Pfam" id="PF03140">
    <property type="entry name" value="DUF247"/>
    <property type="match status" value="1"/>
</dbReference>
<organism evidence="1 2">
    <name type="scientific">Papaver somniferum</name>
    <name type="common">Opium poppy</name>
    <dbReference type="NCBI Taxonomy" id="3469"/>
    <lineage>
        <taxon>Eukaryota</taxon>
        <taxon>Viridiplantae</taxon>
        <taxon>Streptophyta</taxon>
        <taxon>Embryophyta</taxon>
        <taxon>Tracheophyta</taxon>
        <taxon>Spermatophyta</taxon>
        <taxon>Magnoliopsida</taxon>
        <taxon>Ranunculales</taxon>
        <taxon>Papaveraceae</taxon>
        <taxon>Papaveroideae</taxon>
        <taxon>Papaver</taxon>
    </lineage>
</organism>
<evidence type="ECO:0000313" key="1">
    <source>
        <dbReference type="EMBL" id="RZC84474.1"/>
    </source>
</evidence>
<dbReference type="PANTHER" id="PTHR31549">
    <property type="entry name" value="PROTEIN, PUTATIVE (DUF247)-RELATED-RELATED"/>
    <property type="match status" value="1"/>
</dbReference>
<dbReference type="EMBL" id="CM010725">
    <property type="protein sequence ID" value="RZC84474.1"/>
    <property type="molecule type" value="Genomic_DNA"/>
</dbReference>
<dbReference type="OMA" id="KIARSKW"/>
<reference evidence="1 2" key="1">
    <citation type="journal article" date="2018" name="Science">
        <title>The opium poppy genome and morphinan production.</title>
        <authorList>
            <person name="Guo L."/>
            <person name="Winzer T."/>
            <person name="Yang X."/>
            <person name="Li Y."/>
            <person name="Ning Z."/>
            <person name="He Z."/>
            <person name="Teodor R."/>
            <person name="Lu Y."/>
            <person name="Bowser T.A."/>
            <person name="Graham I.A."/>
            <person name="Ye K."/>
        </authorList>
    </citation>
    <scope>NUCLEOTIDE SEQUENCE [LARGE SCALE GENOMIC DNA]</scope>
    <source>
        <strain evidence="2">cv. HN1</strain>
        <tissue evidence="1">Leaves</tissue>
    </source>
</reference>
<dbReference type="InterPro" id="IPR004158">
    <property type="entry name" value="DUF247_pln"/>
</dbReference>
<protein>
    <submittedName>
        <fullName evidence="1">Uncharacterized protein</fullName>
    </submittedName>
</protein>
<sequence length="265" mass="30426">MTLDEKYKIARSKWEECTQEDECGISLRFSLNIYVTMVLGVRKDAHCTKLQKAQWSKPCIYKLPESMTTSVGTSQNNDSMKKSAAYLPHTVSFGPYHHGKNDHLKKMDPHKHRVLGHFLRRYNATLQTLTDSIIATSGMRQQVDRVEALSVLQRLMDSYESLDEKWLHDHDGFLKLMIFDGCFMLEILQWLLVSDGDKAVPAVSAFTGSVDECYYADNDPIFSRHGKLYFLSYIRRDMLMLENQLPMLLLKTLLGAVLPTKPKVV</sequence>
<name>A0A4Y7LG45_PAPSO</name>
<gene>
    <name evidence="1" type="ORF">C5167_047263</name>
</gene>